<dbReference type="Pfam" id="PF03009">
    <property type="entry name" value="GDPD"/>
    <property type="match status" value="1"/>
</dbReference>
<dbReference type="Gene3D" id="3.20.20.190">
    <property type="entry name" value="Phosphatidylinositol (PI) phosphodiesterase"/>
    <property type="match status" value="1"/>
</dbReference>
<sequence length="766" mass="84625">MASALTFAALLATSSSFVAAAPSKSSLKPRWEYESYFDLQGHRGGRGHTIENTLPSFADGLINGLTTLELDTGLTADGHLVVWHDENFVATKCKDSQPVFDNDPMYPYVGKYIANLTLAQIKTLDCGSLRLDDFPLQITVPGTKVSTLEELFEFVKCATSEPVLYNIESKVDGDFRNLTRAPEDFVAAYETLYKKWNLIDRITHQSFDWRSLIISKKVIPDLRTSALCDDTTIYAHLASGAAGNITTHGKGPSNWLAGIDIDSFNGSTPNARVAQAAASIGADFISPVGTAYGSPVVDVSMAGYIPFVTADMVNTAHGLGVGVKPWTVNRLNVIKYLIDLGIDGLITDFPRDVRIWGEQQGLKLAPQSDPKRVAQCLKKHNQLSSSGMETRPTLENTRAFLQQITRSNLRDLVFAVRRDQALPAGSGIKQLDRVILEEQERIKTYNLTTGDTQEPSEQSKDAVLPGERDENDRGLRNGDMIEIQGPSGCGKTELVYKLTISRILPFSHPFFRSPSSPPGGTTEPVHIKFGGPSLSAVIYSLTSAPFSLTRLSSLLRSHIQSTLLHSFSSSDLNSALRDQTDDLIKMCLLRVRLCTISESQGTWGLAFALKSFETLVEDELEGAEEVGLVAIDGFGESFWADRAVWDAEVKERQSKKRKAISSLDEGDHDADQDDEDSVVKEKETEREKDNSTTEKQKTRVEDEEDALKNQPMYQVLLQLTSIRQRYFPLIVLTTQLLSHSTNPSLKSIPSREHHLRRSEGSPTIYS</sequence>
<dbReference type="SUPFAM" id="SSF51695">
    <property type="entry name" value="PLC-like phosphodiesterases"/>
    <property type="match status" value="1"/>
</dbReference>
<dbReference type="InterPro" id="IPR017946">
    <property type="entry name" value="PLC-like_Pdiesterase_TIM-brl"/>
</dbReference>
<dbReference type="EMBL" id="LN483157">
    <property type="protein sequence ID" value="CED84305.1"/>
    <property type="molecule type" value="Genomic_DNA"/>
</dbReference>
<feature type="region of interest" description="Disordered" evidence="1">
    <location>
        <begin position="446"/>
        <end position="483"/>
    </location>
</feature>
<feature type="chain" id="PRO_5002522526" evidence="2">
    <location>
        <begin position="21"/>
        <end position="766"/>
    </location>
</feature>
<dbReference type="AlphaFoldDB" id="A0A0F7SUV3"/>
<dbReference type="InterPro" id="IPR030395">
    <property type="entry name" value="GP_PDE_dom"/>
</dbReference>
<evidence type="ECO:0000256" key="2">
    <source>
        <dbReference type="SAM" id="SignalP"/>
    </source>
</evidence>
<evidence type="ECO:0000313" key="4">
    <source>
        <dbReference type="EMBL" id="CED84305.1"/>
    </source>
</evidence>
<dbReference type="GO" id="GO:0008081">
    <property type="term" value="F:phosphoric diester hydrolase activity"/>
    <property type="evidence" value="ECO:0007669"/>
    <property type="project" value="InterPro"/>
</dbReference>
<keyword evidence="2" id="KW-0732">Signal</keyword>
<proteinExistence type="predicted"/>
<name>A0A0F7SUV3_PHARH</name>
<dbReference type="CDD" id="cd08567">
    <property type="entry name" value="GDPD_SpGDE_like"/>
    <property type="match status" value="1"/>
</dbReference>
<feature type="compositionally biased region" description="Polar residues" evidence="1">
    <location>
        <begin position="446"/>
        <end position="456"/>
    </location>
</feature>
<dbReference type="Gene3D" id="3.40.50.300">
    <property type="entry name" value="P-loop containing nucleotide triphosphate hydrolases"/>
    <property type="match status" value="1"/>
</dbReference>
<feature type="compositionally biased region" description="Acidic residues" evidence="1">
    <location>
        <begin position="664"/>
        <end position="676"/>
    </location>
</feature>
<feature type="region of interest" description="Disordered" evidence="1">
    <location>
        <begin position="656"/>
        <end position="705"/>
    </location>
</feature>
<dbReference type="GO" id="GO:0006629">
    <property type="term" value="P:lipid metabolic process"/>
    <property type="evidence" value="ECO:0007669"/>
    <property type="project" value="InterPro"/>
</dbReference>
<feature type="region of interest" description="Disordered" evidence="1">
    <location>
        <begin position="740"/>
        <end position="766"/>
    </location>
</feature>
<dbReference type="PANTHER" id="PTHR46211:SF14">
    <property type="entry name" value="GLYCEROPHOSPHODIESTER PHOSPHODIESTERASE"/>
    <property type="match status" value="1"/>
</dbReference>
<accession>A0A0F7SUV3</accession>
<evidence type="ECO:0000259" key="3">
    <source>
        <dbReference type="PROSITE" id="PS51704"/>
    </source>
</evidence>
<organism evidence="4">
    <name type="scientific">Phaffia rhodozyma</name>
    <name type="common">Yeast</name>
    <name type="synonym">Xanthophyllomyces dendrorhous</name>
    <dbReference type="NCBI Taxonomy" id="264483"/>
    <lineage>
        <taxon>Eukaryota</taxon>
        <taxon>Fungi</taxon>
        <taxon>Dikarya</taxon>
        <taxon>Basidiomycota</taxon>
        <taxon>Agaricomycotina</taxon>
        <taxon>Tremellomycetes</taxon>
        <taxon>Cystofilobasidiales</taxon>
        <taxon>Mrakiaceae</taxon>
        <taxon>Phaffia</taxon>
    </lineage>
</organism>
<evidence type="ECO:0000256" key="1">
    <source>
        <dbReference type="SAM" id="MobiDB-lite"/>
    </source>
</evidence>
<feature type="domain" description="GP-PDE" evidence="3">
    <location>
        <begin position="37"/>
        <end position="357"/>
    </location>
</feature>
<reference evidence="4" key="1">
    <citation type="submission" date="2014-08" db="EMBL/GenBank/DDBJ databases">
        <authorList>
            <person name="Sharma Rahul"/>
            <person name="Thines Marco"/>
        </authorList>
    </citation>
    <scope>NUCLEOTIDE SEQUENCE</scope>
</reference>
<feature type="compositionally biased region" description="Basic and acidic residues" evidence="1">
    <location>
        <begin position="466"/>
        <end position="476"/>
    </location>
</feature>
<dbReference type="SUPFAM" id="SSF52540">
    <property type="entry name" value="P-loop containing nucleoside triphosphate hydrolases"/>
    <property type="match status" value="1"/>
</dbReference>
<protein>
    <submittedName>
        <fullName evidence="4">Plc-like phosphodiesterase</fullName>
    </submittedName>
</protein>
<dbReference type="InterPro" id="IPR027417">
    <property type="entry name" value="P-loop_NTPase"/>
</dbReference>
<feature type="signal peptide" evidence="2">
    <location>
        <begin position="1"/>
        <end position="20"/>
    </location>
</feature>
<feature type="compositionally biased region" description="Basic and acidic residues" evidence="1">
    <location>
        <begin position="677"/>
        <end position="700"/>
    </location>
</feature>
<dbReference type="PROSITE" id="PS51704">
    <property type="entry name" value="GP_PDE"/>
    <property type="match status" value="1"/>
</dbReference>
<dbReference type="PANTHER" id="PTHR46211">
    <property type="entry name" value="GLYCEROPHOSPHORYL DIESTER PHOSPHODIESTERASE"/>
    <property type="match status" value="1"/>
</dbReference>